<feature type="transmembrane region" description="Helical" evidence="1">
    <location>
        <begin position="109"/>
        <end position="127"/>
    </location>
</feature>
<evidence type="ECO:0000313" key="2">
    <source>
        <dbReference type="EMBL" id="MPL58028.1"/>
    </source>
</evidence>
<proteinExistence type="predicted"/>
<reference evidence="2" key="1">
    <citation type="submission" date="2019-08" db="EMBL/GenBank/DDBJ databases">
        <authorList>
            <person name="Kucharzyk K."/>
            <person name="Murdoch R.W."/>
            <person name="Higgins S."/>
            <person name="Loffler F."/>
        </authorList>
    </citation>
    <scope>NUCLEOTIDE SEQUENCE</scope>
</reference>
<keyword evidence="1" id="KW-1133">Transmembrane helix</keyword>
<dbReference type="AlphaFoldDB" id="A0A644STL2"/>
<evidence type="ECO:0000256" key="1">
    <source>
        <dbReference type="SAM" id="Phobius"/>
    </source>
</evidence>
<keyword evidence="1" id="KW-0472">Membrane</keyword>
<gene>
    <name evidence="2" type="ORF">SDC9_03553</name>
</gene>
<dbReference type="EMBL" id="VSSQ01000006">
    <property type="protein sequence ID" value="MPL58028.1"/>
    <property type="molecule type" value="Genomic_DNA"/>
</dbReference>
<sequence length="134" mass="15393">MPPTINIIQNILVIDFNSPKKTIPIMATPTAPIAVHIAYAVPIGMSFNAKDKKNKLAAIIIIVTIDIDMFLKPSENFSDIAQPISEIPAMIRNIQGFINLYYIFEYINLHYYWDLLFCLLFILFNITKFTHIFL</sequence>
<protein>
    <submittedName>
        <fullName evidence="2">Uncharacterized protein</fullName>
    </submittedName>
</protein>
<feature type="transmembrane region" description="Helical" evidence="1">
    <location>
        <begin position="23"/>
        <end position="42"/>
    </location>
</feature>
<accession>A0A644STL2</accession>
<organism evidence="2">
    <name type="scientific">bioreactor metagenome</name>
    <dbReference type="NCBI Taxonomy" id="1076179"/>
    <lineage>
        <taxon>unclassified sequences</taxon>
        <taxon>metagenomes</taxon>
        <taxon>ecological metagenomes</taxon>
    </lineage>
</organism>
<keyword evidence="1" id="KW-0812">Transmembrane</keyword>
<name>A0A644STL2_9ZZZZ</name>
<comment type="caution">
    <text evidence="2">The sequence shown here is derived from an EMBL/GenBank/DDBJ whole genome shotgun (WGS) entry which is preliminary data.</text>
</comment>